<dbReference type="AlphaFoldDB" id="A0A645I9B2"/>
<accession>A0A645I9B2</accession>
<evidence type="ECO:0000259" key="4">
    <source>
        <dbReference type="Pfam" id="PF13545"/>
    </source>
</evidence>
<dbReference type="GO" id="GO:0006355">
    <property type="term" value="P:regulation of DNA-templated transcription"/>
    <property type="evidence" value="ECO:0007669"/>
    <property type="project" value="InterPro"/>
</dbReference>
<evidence type="ECO:0000256" key="1">
    <source>
        <dbReference type="ARBA" id="ARBA00023015"/>
    </source>
</evidence>
<dbReference type="Pfam" id="PF13545">
    <property type="entry name" value="HTH_Crp_2"/>
    <property type="match status" value="1"/>
</dbReference>
<reference evidence="5" key="1">
    <citation type="submission" date="2019-08" db="EMBL/GenBank/DDBJ databases">
        <authorList>
            <person name="Kucharzyk K."/>
            <person name="Murdoch R.W."/>
            <person name="Higgins S."/>
            <person name="Loffler F."/>
        </authorList>
    </citation>
    <scope>NUCLEOTIDE SEQUENCE</scope>
</reference>
<gene>
    <name evidence="5" type="ORF">SDC9_195539</name>
</gene>
<keyword evidence="2" id="KW-0238">DNA-binding</keyword>
<dbReference type="InterPro" id="IPR012318">
    <property type="entry name" value="HTH_CRP"/>
</dbReference>
<dbReference type="InterPro" id="IPR018490">
    <property type="entry name" value="cNMP-bd_dom_sf"/>
</dbReference>
<keyword evidence="1" id="KW-0805">Transcription regulation</keyword>
<dbReference type="SUPFAM" id="SSF51206">
    <property type="entry name" value="cAMP-binding domain-like"/>
    <property type="match status" value="1"/>
</dbReference>
<evidence type="ECO:0000256" key="2">
    <source>
        <dbReference type="ARBA" id="ARBA00023125"/>
    </source>
</evidence>
<dbReference type="InterPro" id="IPR036390">
    <property type="entry name" value="WH_DNA-bd_sf"/>
</dbReference>
<evidence type="ECO:0000256" key="3">
    <source>
        <dbReference type="ARBA" id="ARBA00023163"/>
    </source>
</evidence>
<dbReference type="SUPFAM" id="SSF46785">
    <property type="entry name" value="Winged helix' DNA-binding domain"/>
    <property type="match status" value="1"/>
</dbReference>
<proteinExistence type="predicted"/>
<dbReference type="InterPro" id="IPR014710">
    <property type="entry name" value="RmlC-like_jellyroll"/>
</dbReference>
<protein>
    <recommendedName>
        <fullName evidence="4">HTH crp-type domain-containing protein</fullName>
    </recommendedName>
</protein>
<sequence>MILLYGDVKTEMGDFNGKAVQVEKIHAPFILASGFLFAENNMLPVDITAASKATLISMKKQRVTEMCIKHKKILDNLLTDIGNRIEFLSEKLWLSTLKSLKEKFCFYILRLYNQQKTNPVILNDTLEEISAVMGVARPSLSRVIIEMEEEGLLKKSNNSIFILDKDKMNFYFQ</sequence>
<comment type="caution">
    <text evidence="5">The sequence shown here is derived from an EMBL/GenBank/DDBJ whole genome shotgun (WGS) entry which is preliminary data.</text>
</comment>
<keyword evidence="3" id="KW-0804">Transcription</keyword>
<dbReference type="Gene3D" id="2.60.120.10">
    <property type="entry name" value="Jelly Rolls"/>
    <property type="match status" value="1"/>
</dbReference>
<evidence type="ECO:0000313" key="5">
    <source>
        <dbReference type="EMBL" id="MPN47935.1"/>
    </source>
</evidence>
<dbReference type="EMBL" id="VSSQ01109816">
    <property type="protein sequence ID" value="MPN47935.1"/>
    <property type="molecule type" value="Genomic_DNA"/>
</dbReference>
<dbReference type="GO" id="GO:0003677">
    <property type="term" value="F:DNA binding"/>
    <property type="evidence" value="ECO:0007669"/>
    <property type="project" value="UniProtKB-KW"/>
</dbReference>
<organism evidence="5">
    <name type="scientific">bioreactor metagenome</name>
    <dbReference type="NCBI Taxonomy" id="1076179"/>
    <lineage>
        <taxon>unclassified sequences</taxon>
        <taxon>metagenomes</taxon>
        <taxon>ecological metagenomes</taxon>
    </lineage>
</organism>
<feature type="domain" description="HTH crp-type" evidence="4">
    <location>
        <begin position="104"/>
        <end position="168"/>
    </location>
</feature>
<name>A0A645I9B2_9ZZZZ</name>